<evidence type="ECO:0000313" key="1">
    <source>
        <dbReference type="EMBL" id="KAL3422748.1"/>
    </source>
</evidence>
<sequence>MDQIVYPLTLDQRVLQRDLSRKDISTLNQALQTIRQECSQKCSGKAFAECAEHLTLGVEKYHDYYLNPEGGRWHSELTSYRTELQTMFDTEGCTMKDVQERANQELRQHIKNDLIATDSDSEPVRAYKQRAVELLNDGEDIDHVFDFLLAEQTKNLGDEDTARLAHEIQEAYTPTDRKAIYIRYYCTPSPNDSKRVQNFKSKYTRQFQQELSHDTVLEAMRKEAQGSQIDDASHLHVRLNELQMAQSAHVKSLARKAEKDRKMQDFEPTPEPITVPCTLPDCGIRVALEDEEYAGPIECGLCDWLSQNSSTRQRVLYCSSQHAEQDFVGSYSRRESFPSG</sequence>
<reference evidence="1 2" key="1">
    <citation type="submission" date="2024-06" db="EMBL/GenBank/DDBJ databases">
        <title>Complete genome of Phlyctema vagabunda strain 19-DSS-EL-015.</title>
        <authorList>
            <person name="Fiorenzani C."/>
        </authorList>
    </citation>
    <scope>NUCLEOTIDE SEQUENCE [LARGE SCALE GENOMIC DNA]</scope>
    <source>
        <strain evidence="1 2">19-DSS-EL-015</strain>
    </source>
</reference>
<gene>
    <name evidence="1" type="ORF">PVAG01_06904</name>
</gene>
<keyword evidence="2" id="KW-1185">Reference proteome</keyword>
<protein>
    <submittedName>
        <fullName evidence="1">Uncharacterized protein</fullName>
    </submittedName>
</protein>
<evidence type="ECO:0000313" key="2">
    <source>
        <dbReference type="Proteomes" id="UP001629113"/>
    </source>
</evidence>
<comment type="caution">
    <text evidence="1">The sequence shown here is derived from an EMBL/GenBank/DDBJ whole genome shotgun (WGS) entry which is preliminary data.</text>
</comment>
<proteinExistence type="predicted"/>
<accession>A0ABR4PHF0</accession>
<name>A0ABR4PHF0_9HELO</name>
<dbReference type="Proteomes" id="UP001629113">
    <property type="component" value="Unassembled WGS sequence"/>
</dbReference>
<organism evidence="1 2">
    <name type="scientific">Phlyctema vagabunda</name>
    <dbReference type="NCBI Taxonomy" id="108571"/>
    <lineage>
        <taxon>Eukaryota</taxon>
        <taxon>Fungi</taxon>
        <taxon>Dikarya</taxon>
        <taxon>Ascomycota</taxon>
        <taxon>Pezizomycotina</taxon>
        <taxon>Leotiomycetes</taxon>
        <taxon>Helotiales</taxon>
        <taxon>Dermateaceae</taxon>
        <taxon>Phlyctema</taxon>
    </lineage>
</organism>
<dbReference type="EMBL" id="JBFCZG010000005">
    <property type="protein sequence ID" value="KAL3422748.1"/>
    <property type="molecule type" value="Genomic_DNA"/>
</dbReference>